<keyword evidence="7" id="KW-1185">Reference proteome</keyword>
<dbReference type="InterPro" id="IPR002110">
    <property type="entry name" value="Ankyrin_rpt"/>
</dbReference>
<dbReference type="EMBL" id="LSRX01000052">
    <property type="protein sequence ID" value="OLQ11901.1"/>
    <property type="molecule type" value="Genomic_DNA"/>
</dbReference>
<dbReference type="PANTHER" id="PTHR24186:SF38">
    <property type="entry name" value="ANKYRIN REPEAT FAMILY PROTEIN"/>
    <property type="match status" value="1"/>
</dbReference>
<evidence type="ECO:0000313" key="7">
    <source>
        <dbReference type="Proteomes" id="UP000186817"/>
    </source>
</evidence>
<feature type="region of interest" description="Disordered" evidence="4">
    <location>
        <begin position="146"/>
        <end position="165"/>
    </location>
</feature>
<dbReference type="CDD" id="cd12277">
    <property type="entry name" value="RRM3_MEI2_EAR1_like"/>
    <property type="match status" value="1"/>
</dbReference>
<dbReference type="PROSITE" id="PS50088">
    <property type="entry name" value="ANK_REPEAT"/>
    <property type="match status" value="9"/>
</dbReference>
<feature type="repeat" description="ANK" evidence="3">
    <location>
        <begin position="463"/>
        <end position="495"/>
    </location>
</feature>
<dbReference type="Proteomes" id="UP000186817">
    <property type="component" value="Unassembled WGS sequence"/>
</dbReference>
<evidence type="ECO:0000256" key="1">
    <source>
        <dbReference type="ARBA" id="ARBA00022737"/>
    </source>
</evidence>
<dbReference type="InterPro" id="IPR012677">
    <property type="entry name" value="Nucleotide-bd_a/b_plait_sf"/>
</dbReference>
<dbReference type="Pfam" id="PF12796">
    <property type="entry name" value="Ank_2"/>
    <property type="match status" value="5"/>
</dbReference>
<feature type="region of interest" description="Disordered" evidence="4">
    <location>
        <begin position="1"/>
        <end position="21"/>
    </location>
</feature>
<dbReference type="SUPFAM" id="SSF54928">
    <property type="entry name" value="RNA-binding domain, RBD"/>
    <property type="match status" value="1"/>
</dbReference>
<evidence type="ECO:0000256" key="4">
    <source>
        <dbReference type="SAM" id="MobiDB-lite"/>
    </source>
</evidence>
<keyword evidence="1" id="KW-0677">Repeat</keyword>
<dbReference type="PROSITE" id="PS50297">
    <property type="entry name" value="ANK_REP_REGION"/>
    <property type="match status" value="9"/>
</dbReference>
<dbReference type="InterPro" id="IPR035979">
    <property type="entry name" value="RBD_domain_sf"/>
</dbReference>
<keyword evidence="2 3" id="KW-0040">ANK repeat</keyword>
<comment type="caution">
    <text evidence="6">The sequence shown here is derived from an EMBL/GenBank/DDBJ whole genome shotgun (WGS) entry which is preliminary data.</text>
</comment>
<feature type="repeat" description="ANK" evidence="3">
    <location>
        <begin position="193"/>
        <end position="225"/>
    </location>
</feature>
<dbReference type="InterPro" id="IPR036770">
    <property type="entry name" value="Ankyrin_rpt-contain_sf"/>
</dbReference>
<dbReference type="GO" id="GO:0003676">
    <property type="term" value="F:nucleic acid binding"/>
    <property type="evidence" value="ECO:0007669"/>
    <property type="project" value="InterPro"/>
</dbReference>
<feature type="repeat" description="ANK" evidence="3">
    <location>
        <begin position="334"/>
        <end position="366"/>
    </location>
</feature>
<dbReference type="InterPro" id="IPR036869">
    <property type="entry name" value="J_dom_sf"/>
</dbReference>
<feature type="repeat" description="ANK" evidence="3">
    <location>
        <begin position="411"/>
        <end position="443"/>
    </location>
</feature>
<feature type="repeat" description="ANK" evidence="3">
    <location>
        <begin position="160"/>
        <end position="192"/>
    </location>
</feature>
<dbReference type="SMART" id="SM00248">
    <property type="entry name" value="ANK"/>
    <property type="match status" value="9"/>
</dbReference>
<feature type="repeat" description="ANK" evidence="3">
    <location>
        <begin position="512"/>
        <end position="544"/>
    </location>
</feature>
<dbReference type="Gene3D" id="3.30.70.330">
    <property type="match status" value="1"/>
</dbReference>
<name>A0A1Q9EWV4_SYMMI</name>
<dbReference type="PANTHER" id="PTHR24186">
    <property type="entry name" value="PROTEIN PHOSPHATASE 1 REGULATORY SUBUNIT"/>
    <property type="match status" value="1"/>
</dbReference>
<evidence type="ECO:0000259" key="5">
    <source>
        <dbReference type="Pfam" id="PF04059"/>
    </source>
</evidence>
<accession>A0A1Q9EWV4</accession>
<organism evidence="6 7">
    <name type="scientific">Symbiodinium microadriaticum</name>
    <name type="common">Dinoflagellate</name>
    <name type="synonym">Zooxanthella microadriatica</name>
    <dbReference type="NCBI Taxonomy" id="2951"/>
    <lineage>
        <taxon>Eukaryota</taxon>
        <taxon>Sar</taxon>
        <taxon>Alveolata</taxon>
        <taxon>Dinophyceae</taxon>
        <taxon>Suessiales</taxon>
        <taxon>Symbiodiniaceae</taxon>
        <taxon>Symbiodinium</taxon>
    </lineage>
</organism>
<dbReference type="PRINTS" id="PR01415">
    <property type="entry name" value="ANKYRIN"/>
</dbReference>
<feature type="repeat" description="ANK" evidence="3">
    <location>
        <begin position="367"/>
        <end position="399"/>
    </location>
</feature>
<proteinExistence type="predicted"/>
<dbReference type="SUPFAM" id="SSF46565">
    <property type="entry name" value="Chaperone J-domain"/>
    <property type="match status" value="1"/>
</dbReference>
<gene>
    <name evidence="6" type="primary">ANK2</name>
    <name evidence="6" type="ORF">AK812_SmicGene4218</name>
</gene>
<dbReference type="InterPro" id="IPR007201">
    <property type="entry name" value="Mei2-like_Rrm_C"/>
</dbReference>
<dbReference type="Pfam" id="PF04059">
    <property type="entry name" value="RRM_2"/>
    <property type="match status" value="1"/>
</dbReference>
<protein>
    <submittedName>
        <fullName evidence="6">Ankyrin-2</fullName>
    </submittedName>
</protein>
<reference evidence="6 7" key="1">
    <citation type="submission" date="2016-02" db="EMBL/GenBank/DDBJ databases">
        <title>Genome analysis of coral dinoflagellate symbionts highlights evolutionary adaptations to a symbiotic lifestyle.</title>
        <authorList>
            <person name="Aranda M."/>
            <person name="Li Y."/>
            <person name="Liew Y.J."/>
            <person name="Baumgarten S."/>
            <person name="Simakov O."/>
            <person name="Wilson M."/>
            <person name="Piel J."/>
            <person name="Ashoor H."/>
            <person name="Bougouffa S."/>
            <person name="Bajic V.B."/>
            <person name="Ryu T."/>
            <person name="Ravasi T."/>
            <person name="Bayer T."/>
            <person name="Micklem G."/>
            <person name="Kim H."/>
            <person name="Bhak J."/>
            <person name="Lajeunesse T.C."/>
            <person name="Voolstra C.R."/>
        </authorList>
    </citation>
    <scope>NUCLEOTIDE SEQUENCE [LARGE SCALE GENOMIC DNA]</scope>
    <source>
        <strain evidence="6 7">CCMP2467</strain>
    </source>
</reference>
<feature type="repeat" description="ANK" evidence="3">
    <location>
        <begin position="266"/>
        <end position="288"/>
    </location>
</feature>
<evidence type="ECO:0000256" key="3">
    <source>
        <dbReference type="PROSITE-ProRule" id="PRU00023"/>
    </source>
</evidence>
<dbReference type="Gene3D" id="1.25.40.20">
    <property type="entry name" value="Ankyrin repeat-containing domain"/>
    <property type="match status" value="4"/>
</dbReference>
<feature type="domain" description="Mei2-like C-terminal RNA recognition motif" evidence="5">
    <location>
        <begin position="81"/>
        <end position="137"/>
    </location>
</feature>
<evidence type="ECO:0000313" key="6">
    <source>
        <dbReference type="EMBL" id="OLQ11901.1"/>
    </source>
</evidence>
<dbReference type="GO" id="GO:0005886">
    <property type="term" value="C:plasma membrane"/>
    <property type="evidence" value="ECO:0007669"/>
    <property type="project" value="TreeGrafter"/>
</dbReference>
<evidence type="ECO:0000256" key="2">
    <source>
        <dbReference type="ARBA" id="ARBA00023043"/>
    </source>
</evidence>
<dbReference type="AlphaFoldDB" id="A0A1Q9EWV4"/>
<feature type="compositionally biased region" description="Basic and acidic residues" evidence="4">
    <location>
        <begin position="1"/>
        <end position="14"/>
    </location>
</feature>
<dbReference type="CDD" id="cd06257">
    <property type="entry name" value="DnaJ"/>
    <property type="match status" value="1"/>
</dbReference>
<dbReference type="OrthoDB" id="417481at2759"/>
<feature type="repeat" description="ANK" evidence="3">
    <location>
        <begin position="233"/>
        <end position="265"/>
    </location>
</feature>
<sequence>MKKLDPRNRVEGQKIGRAAGSDGQAEAAVLGKAPGTGGDGLRADVSVAVAELWLYKPQKPQDPPGCIAACSLEARDPCGATTFMLRNIPNKYTREMLVDRFNEEFRGRYDFLYVPIDFKNKCNVGYCFVNFRSQADAAEFVAKTSEVENPLQRPQDPDSGHPTPLSAAAVYGHLQVIRLLLEANADKDKALQDGATPLYIAAEKEQLAVVRLLLEASADKDKASADQDKALEDGATPLFIAAQQGQLEVARRLLEASADKDKARQDGATPLYIAAEEGQLEVARLLLEAVRTRTRPWRMAPPLCTSQLRKSSWRLYGFCWRPVRTKTRPKAEENGGTPLFIAAQNGQLEVVRLLLEASADQDKALEDGATPLFIAAQQGQLEVARRLLEASADKDKARQDGSADKDKALENGATPLYIAAEKEQLAVVRLLLEASADKDKAEENGGTPLFITASADQDKAFEDGATPLFIAAQQGQLEVARRLLEASADKDKASADKDKALAKADKDKGLKVGATPLFIAAQNGQLEVVRLLLKASADQDKALQDGTTALCVADQTGHLEVANVNKVLGRWCRLFVAAQTDSRFDGVDVKKCLPGWNSKKVAAVKPARLQGVEENVRSIQFGNVMKQLVLHPEWMPLLFDDEGEIPHPQLHLDLGITPQASAADILRAFGRAALANHPDKAPSTDPAVVAEWSAAAELLDLRQADTEFAVKVRQTGAVTSAAGDASLQPLDFDLRNRWPRSSAAEDTQGFGRCNSLRRHKHLCSLQQLLDKLPSRILGGMPLEQFEQLLHGMQVQQLVLQNGHAIHVARGSGGISPARLPHVPLTQQDLSEVAAAFALPSADLCASAMRAVEGSLHRVSVGYSARKQASGRCHQLSICSAAHGVRYAAGAMSEEGAINLPAHLTRNVMTKIAVATGGTGYGPWPKEHSADQSTQILRIGSGQVIYEPLWGKTLSQIVAKIQSSSVMVVDFLGELHQGGLGLARHIVNVDAANPADFIGQVIQEHRPEVLVAEFPQPTAALLAGRRCSDAGIRLICSAPCLLNALVEAFVMAGFGAAVPSCVSFPFHSVITLRRELDQWQLYEDARSTACTMTAFWGMGCPTHHTASTDPLFPMTLRQGCRNG</sequence>
<dbReference type="InterPro" id="IPR001623">
    <property type="entry name" value="DnaJ_domain"/>
</dbReference>
<dbReference type="SUPFAM" id="SSF48403">
    <property type="entry name" value="Ankyrin repeat"/>
    <property type="match status" value="2"/>
</dbReference>